<keyword evidence="3" id="KW-1185">Reference proteome</keyword>
<accession>A0A172TFF2</accession>
<reference evidence="2 3" key="1">
    <citation type="submission" date="2015-01" db="EMBL/GenBank/DDBJ databases">
        <title>Paenibacillus swuensis/DY6/whole genome sequencing.</title>
        <authorList>
            <person name="Kim M.K."/>
            <person name="Srinivasan S."/>
            <person name="Lee J.-J."/>
        </authorList>
    </citation>
    <scope>NUCLEOTIDE SEQUENCE [LARGE SCALE GENOMIC DNA]</scope>
    <source>
        <strain evidence="2 3">DY6</strain>
    </source>
</reference>
<keyword evidence="1" id="KW-0472">Membrane</keyword>
<dbReference type="KEGG" id="pswu:SY83_03380"/>
<sequence length="92" mass="10537">MGLILNFLLLIAILIGLAKKEEFRLKFLFVCLIFFSLINAAYVALIAGPDLKGVTYMLYWTMDAQNIYNVGEFWLAFCGLSLIGYIFSQNRR</sequence>
<protein>
    <submittedName>
        <fullName evidence="2">Uncharacterized protein</fullName>
    </submittedName>
</protein>
<dbReference type="Proteomes" id="UP000076927">
    <property type="component" value="Chromosome"/>
</dbReference>
<dbReference type="PATRIC" id="fig|1178515.4.peg.666"/>
<name>A0A172TFF2_9BACL</name>
<keyword evidence="1" id="KW-0812">Transmembrane</keyword>
<dbReference type="EMBL" id="CP011388">
    <property type="protein sequence ID" value="ANE45513.1"/>
    <property type="molecule type" value="Genomic_DNA"/>
</dbReference>
<evidence type="ECO:0000256" key="1">
    <source>
        <dbReference type="SAM" id="Phobius"/>
    </source>
</evidence>
<dbReference type="AlphaFoldDB" id="A0A172TFF2"/>
<evidence type="ECO:0000313" key="3">
    <source>
        <dbReference type="Proteomes" id="UP000076927"/>
    </source>
</evidence>
<organism evidence="2 3">
    <name type="scientific">Paenibacillus swuensis</name>
    <dbReference type="NCBI Taxonomy" id="1178515"/>
    <lineage>
        <taxon>Bacteria</taxon>
        <taxon>Bacillati</taxon>
        <taxon>Bacillota</taxon>
        <taxon>Bacilli</taxon>
        <taxon>Bacillales</taxon>
        <taxon>Paenibacillaceae</taxon>
        <taxon>Paenibacillus</taxon>
    </lineage>
</organism>
<gene>
    <name evidence="2" type="ORF">SY83_03380</name>
</gene>
<feature type="transmembrane region" description="Helical" evidence="1">
    <location>
        <begin position="67"/>
        <end position="87"/>
    </location>
</feature>
<evidence type="ECO:0000313" key="2">
    <source>
        <dbReference type="EMBL" id="ANE45513.1"/>
    </source>
</evidence>
<feature type="transmembrane region" description="Helical" evidence="1">
    <location>
        <begin position="28"/>
        <end position="47"/>
    </location>
</feature>
<proteinExistence type="predicted"/>
<keyword evidence="1" id="KW-1133">Transmembrane helix</keyword>